<proteinExistence type="predicted"/>
<protein>
    <submittedName>
        <fullName evidence="1">Uncharacterized protein</fullName>
    </submittedName>
</protein>
<name>A0A0L7KM17_PLAFX</name>
<evidence type="ECO:0000313" key="2">
    <source>
        <dbReference type="Proteomes" id="UP000054289"/>
    </source>
</evidence>
<dbReference type="KEGG" id="pfh:PFHG_05512"/>
<organism evidence="1 2">
    <name type="scientific">Plasmodium falciparum (isolate HB3)</name>
    <dbReference type="NCBI Taxonomy" id="137071"/>
    <lineage>
        <taxon>Eukaryota</taxon>
        <taxon>Sar</taxon>
        <taxon>Alveolata</taxon>
        <taxon>Apicomplexa</taxon>
        <taxon>Aconoidasida</taxon>
        <taxon>Haemosporida</taxon>
        <taxon>Plasmodiidae</taxon>
        <taxon>Plasmodium</taxon>
        <taxon>Plasmodium (Laverania)</taxon>
    </lineage>
</organism>
<sequence>MLVIILQQLIKVYPFIIWKIC</sequence>
<dbReference type="Proteomes" id="UP000054289">
    <property type="component" value="Unassembled WGS sequence"/>
</dbReference>
<gene>
    <name evidence="1" type="ORF">PFHG_05512</name>
</gene>
<dbReference type="EMBL" id="GG701063">
    <property type="protein sequence ID" value="KOB64145.1"/>
    <property type="molecule type" value="Genomic_DNA"/>
</dbReference>
<reference evidence="1 2" key="1">
    <citation type="submission" date="2006-03" db="EMBL/GenBank/DDBJ databases">
        <title>Annotation of Plasmodium falciparum HB3.</title>
        <authorList>
            <consortium name="The Broad Institute Genome Sequencing Platform"/>
            <person name="Volkman S.K."/>
            <person name="Neafsey D.E."/>
            <person name="Dash A.P."/>
            <person name="Chitnis C.E."/>
            <person name="Hartl D.L."/>
            <person name="Young S.K."/>
            <person name="Zeng Q."/>
            <person name="Koehrsen M."/>
            <person name="Alvarado L."/>
            <person name="Berlin A."/>
            <person name="Borenstein D."/>
            <person name="Chapman S.B."/>
            <person name="Chen Z."/>
            <person name="Engels R."/>
            <person name="Freedman E."/>
            <person name="Gellesch M."/>
            <person name="Goldberg J."/>
            <person name="Griggs A."/>
            <person name="Gujja S."/>
            <person name="Heilman E.R."/>
            <person name="Heiman D.I."/>
            <person name="Howarth C."/>
            <person name="Jen D."/>
            <person name="Larson L."/>
            <person name="Mehta T."/>
            <person name="Neiman D."/>
            <person name="Park D."/>
            <person name="Pearson M."/>
            <person name="Roberts A."/>
            <person name="Saif S."/>
            <person name="Shea T."/>
            <person name="Shenoy N."/>
            <person name="Sisk P."/>
            <person name="Stolte C."/>
            <person name="Sykes S."/>
            <person name="Walk T."/>
            <person name="White J."/>
            <person name="Yandava C."/>
            <person name="Haas B."/>
            <person name="Henn M.R."/>
            <person name="Nusbaum C."/>
            <person name="Birren B."/>
        </authorList>
    </citation>
    <scope>NUCLEOTIDE SEQUENCE [LARGE SCALE GENOMIC DNA]</scope>
    <source>
        <strain evidence="1">HB3</strain>
    </source>
</reference>
<dbReference type="AlphaFoldDB" id="A0A0L7KM17"/>
<evidence type="ECO:0000313" key="1">
    <source>
        <dbReference type="EMBL" id="KOB64145.1"/>
    </source>
</evidence>
<accession>A0A0L7KM17</accession>
<reference evidence="2" key="2">
    <citation type="submission" date="2006-03" db="EMBL/GenBank/DDBJ databases">
        <title>The genome sequence of the Plasmodium falciparum HB3.</title>
        <authorList>
            <consortium name="The Broad Institute Genome Sequencing Platform"/>
            <person name="Birren B."/>
            <person name="Lander E."/>
            <person name="Galagan J."/>
            <person name="Nusbaum C."/>
            <person name="Devon K."/>
            <person name="Henn M."/>
            <person name="Jaffe D."/>
            <person name="Butler J."/>
            <person name="Alvarez P."/>
            <person name="Gnerre S."/>
            <person name="Grabherr M."/>
            <person name="Kleber M."/>
            <person name="Mauceli E."/>
            <person name="Brockman W."/>
            <person name="MacCallum I.A."/>
            <person name="Rounsley S."/>
            <person name="Young S."/>
            <person name="LaButti K."/>
            <person name="Pushparaj V."/>
            <person name="DeCaprio D."/>
            <person name="Crawford M."/>
            <person name="Koehrsen M."/>
            <person name="Engels R."/>
            <person name="Montgomery P."/>
            <person name="Pearson M."/>
            <person name="Howarth C."/>
            <person name="Larson L."/>
            <person name="Luoma S."/>
            <person name="White J."/>
            <person name="Kodira C."/>
            <person name="Zeng Q."/>
            <person name="Oleary S."/>
            <person name="Yandava C."/>
            <person name="Alvarado L."/>
            <person name="Wirth D."/>
            <person name="Volkman S."/>
            <person name="Hartl D."/>
        </authorList>
    </citation>
    <scope>NUCLEOTIDE SEQUENCE [LARGE SCALE GENOMIC DNA]</scope>
</reference>